<dbReference type="GO" id="GO:0016491">
    <property type="term" value="F:oxidoreductase activity"/>
    <property type="evidence" value="ECO:0007669"/>
    <property type="project" value="UniProtKB-KW"/>
</dbReference>
<accession>A0A549TED7</accession>
<dbReference type="Gene3D" id="1.10.1530.10">
    <property type="match status" value="1"/>
</dbReference>
<gene>
    <name evidence="3" type="ORF">FNA46_06440</name>
</gene>
<dbReference type="InterPro" id="IPR043143">
    <property type="entry name" value="Mal/L-sulf/L-lact_DH-like_NADP"/>
</dbReference>
<reference evidence="3 4" key="1">
    <citation type="submission" date="2019-07" db="EMBL/GenBank/DDBJ databases">
        <title>Ln-dependent methylotrophs.</title>
        <authorList>
            <person name="Tani A."/>
        </authorList>
    </citation>
    <scope>NUCLEOTIDE SEQUENCE [LARGE SCALE GENOMIC DNA]</scope>
    <source>
        <strain evidence="3 4">SM12</strain>
    </source>
</reference>
<dbReference type="Gene3D" id="3.30.1370.60">
    <property type="entry name" value="Hypothetical oxidoreductase yiak, domain 2"/>
    <property type="match status" value="1"/>
</dbReference>
<evidence type="ECO:0000313" key="3">
    <source>
        <dbReference type="EMBL" id="TRL40529.1"/>
    </source>
</evidence>
<dbReference type="PANTHER" id="PTHR11091">
    <property type="entry name" value="OXIDOREDUCTASE-RELATED"/>
    <property type="match status" value="1"/>
</dbReference>
<dbReference type="Proteomes" id="UP000316801">
    <property type="component" value="Unassembled WGS sequence"/>
</dbReference>
<dbReference type="EMBL" id="VJMG01000013">
    <property type="protein sequence ID" value="TRL40529.1"/>
    <property type="molecule type" value="Genomic_DNA"/>
</dbReference>
<evidence type="ECO:0000256" key="1">
    <source>
        <dbReference type="ARBA" id="ARBA00006056"/>
    </source>
</evidence>
<sequence>MAPLAGVERFSRAVFLASGADEATADAATRAMLHASRLGVDSHGIRLLDHYVTAIAGGRVNGRPTLRFEEDGGAVCRLNADHAHGALATYRAMDRAIELADRFGIGAVSIRDSSHFGAAGAYALHAAGRGFIGLAVCNSDSFVRLHDGASRFHGTNPIAFGVPVSGDNPWLLDMATSAIPYNRVKLYESLARPLPEGTASDAHGIDTTHPSEAEMLAPLGAAFGFKGAGLAGLVEILSAVLSGMTLSFDILPMGGPDMATPRGLGAFVLAMKPGAFVPEETFNAGMARYLEGLRTSPARAGTQVLAPGDREWQVAALRDRDGIPLDPATLQAFHRFAERHGIPLPFEE</sequence>
<dbReference type="PANTHER" id="PTHR11091:SF0">
    <property type="entry name" value="MALATE DEHYDROGENASE"/>
    <property type="match status" value="1"/>
</dbReference>
<organism evidence="3 4">
    <name type="scientific">Rhizobium straminoryzae</name>
    <dbReference type="NCBI Taxonomy" id="1387186"/>
    <lineage>
        <taxon>Bacteria</taxon>
        <taxon>Pseudomonadati</taxon>
        <taxon>Pseudomonadota</taxon>
        <taxon>Alphaproteobacteria</taxon>
        <taxon>Hyphomicrobiales</taxon>
        <taxon>Rhizobiaceae</taxon>
        <taxon>Rhizobium/Agrobacterium group</taxon>
        <taxon>Rhizobium</taxon>
    </lineage>
</organism>
<dbReference type="InterPro" id="IPR043144">
    <property type="entry name" value="Mal/L-sulf/L-lact_DH-like_ah"/>
</dbReference>
<keyword evidence="4" id="KW-1185">Reference proteome</keyword>
<name>A0A549TED7_9HYPH</name>
<evidence type="ECO:0000313" key="4">
    <source>
        <dbReference type="Proteomes" id="UP000316801"/>
    </source>
</evidence>
<dbReference type="InterPro" id="IPR036111">
    <property type="entry name" value="Mal/L-sulfo/L-lacto_DH-like_sf"/>
</dbReference>
<dbReference type="Pfam" id="PF02615">
    <property type="entry name" value="Ldh_2"/>
    <property type="match status" value="1"/>
</dbReference>
<evidence type="ECO:0000256" key="2">
    <source>
        <dbReference type="ARBA" id="ARBA00023002"/>
    </source>
</evidence>
<keyword evidence="2" id="KW-0560">Oxidoreductase</keyword>
<dbReference type="InterPro" id="IPR003767">
    <property type="entry name" value="Malate/L-lactate_DH-like"/>
</dbReference>
<dbReference type="AlphaFoldDB" id="A0A549TED7"/>
<comment type="similarity">
    <text evidence="1">Belongs to the LDH2/MDH2 oxidoreductase family.</text>
</comment>
<comment type="caution">
    <text evidence="3">The sequence shown here is derived from an EMBL/GenBank/DDBJ whole genome shotgun (WGS) entry which is preliminary data.</text>
</comment>
<dbReference type="SUPFAM" id="SSF89733">
    <property type="entry name" value="L-sulfolactate dehydrogenase-like"/>
    <property type="match status" value="1"/>
</dbReference>
<proteinExistence type="inferred from homology"/>
<protein>
    <submittedName>
        <fullName evidence="3">Ldh family oxidoreductase</fullName>
    </submittedName>
</protein>